<reference evidence="2" key="1">
    <citation type="submission" date="2023-02" db="EMBL/GenBank/DDBJ databases">
        <title>Tahibacter soli sp. nov. isolated from soil.</title>
        <authorList>
            <person name="Baek J.H."/>
            <person name="Lee J.K."/>
            <person name="Choi D.G."/>
            <person name="Jeon C.O."/>
        </authorList>
    </citation>
    <scope>NUCLEOTIDE SEQUENCE</scope>
    <source>
        <strain evidence="2">BL</strain>
    </source>
</reference>
<keyword evidence="3" id="KW-1185">Reference proteome</keyword>
<feature type="signal peptide" evidence="1">
    <location>
        <begin position="1"/>
        <end position="21"/>
    </location>
</feature>
<dbReference type="Proteomes" id="UP001139971">
    <property type="component" value="Unassembled WGS sequence"/>
</dbReference>
<evidence type="ECO:0000313" key="2">
    <source>
        <dbReference type="EMBL" id="MDC8012081.1"/>
    </source>
</evidence>
<dbReference type="AlphaFoldDB" id="A0A9X3YH07"/>
<dbReference type="InterPro" id="IPR011050">
    <property type="entry name" value="Pectin_lyase_fold/virulence"/>
</dbReference>
<feature type="chain" id="PRO_5040947514" description="Parallel beta helix pectate lyase-like protein" evidence="1">
    <location>
        <begin position="22"/>
        <end position="273"/>
    </location>
</feature>
<evidence type="ECO:0000313" key="3">
    <source>
        <dbReference type="Proteomes" id="UP001139971"/>
    </source>
</evidence>
<organism evidence="2 3">
    <name type="scientific">Tahibacter soli</name>
    <dbReference type="NCBI Taxonomy" id="2983605"/>
    <lineage>
        <taxon>Bacteria</taxon>
        <taxon>Pseudomonadati</taxon>
        <taxon>Pseudomonadota</taxon>
        <taxon>Gammaproteobacteria</taxon>
        <taxon>Lysobacterales</taxon>
        <taxon>Rhodanobacteraceae</taxon>
        <taxon>Tahibacter</taxon>
    </lineage>
</organism>
<proteinExistence type="predicted"/>
<keyword evidence="1" id="KW-0732">Signal</keyword>
<sequence>MLRLAHTVLALTAALAGTASAATFVVADHDAAGLVRAIEQAEATPEPDRIELAPHGMYLMRDAAGGEGRYALPLVRTAITIAGNGAEIRRYSDAEFALVGIARGGKLALENLALAEAAQGAIVNRGVLHVDRVRVTDSTADGANAIVVNYGTLRGVDSEISHNAVLAAARDAGIVLNYGRIDLARTRLAGNTVTGRRASVVTASALLNLGDAQLSDVTIEGNSARAEPDDMRDAYAVVNVGNGALRSAGVRLVDNLPEHANALPPADADAQTR</sequence>
<protein>
    <recommendedName>
        <fullName evidence="4">Parallel beta helix pectate lyase-like protein</fullName>
    </recommendedName>
</protein>
<evidence type="ECO:0000256" key="1">
    <source>
        <dbReference type="SAM" id="SignalP"/>
    </source>
</evidence>
<evidence type="ECO:0008006" key="4">
    <source>
        <dbReference type="Google" id="ProtNLM"/>
    </source>
</evidence>
<dbReference type="SUPFAM" id="SSF51126">
    <property type="entry name" value="Pectin lyase-like"/>
    <property type="match status" value="1"/>
</dbReference>
<comment type="caution">
    <text evidence="2">The sequence shown here is derived from an EMBL/GenBank/DDBJ whole genome shotgun (WGS) entry which is preliminary data.</text>
</comment>
<dbReference type="EMBL" id="JAOVZO020000003">
    <property type="protein sequence ID" value="MDC8012081.1"/>
    <property type="molecule type" value="Genomic_DNA"/>
</dbReference>
<accession>A0A9X3YH07</accession>
<name>A0A9X3YH07_9GAMM</name>
<dbReference type="RefSeq" id="WP_263543341.1">
    <property type="nucleotide sequence ID" value="NZ_JAOVZO020000003.1"/>
</dbReference>
<gene>
    <name evidence="2" type="ORF">OD750_005925</name>
</gene>